<reference evidence="2 3" key="1">
    <citation type="submission" date="2016-10" db="EMBL/GenBank/DDBJ databases">
        <authorList>
            <person name="de Groot N.N."/>
        </authorList>
    </citation>
    <scope>NUCLEOTIDE SEQUENCE [LARGE SCALE GENOMIC DNA]</scope>
    <source>
        <strain evidence="2 3">DSM 12271</strain>
    </source>
</reference>
<sequence length="134" mass="15940">MREIKFRAWCKKHKYIYDVCSLRFIGDKVSANDNSSCIGEEILMQYTGLKDENGKEIYEGDIVKFTERHYENCNKKRLTSEETSIQIVVYDYYSFGLRGSLKDKDLRPFIWALSFDYKIEVIGNIYEDQKLLEF</sequence>
<dbReference type="SUPFAM" id="SSF159006">
    <property type="entry name" value="YopX-like"/>
    <property type="match status" value="1"/>
</dbReference>
<dbReference type="Pfam" id="PF09643">
    <property type="entry name" value="YopX"/>
    <property type="match status" value="1"/>
</dbReference>
<protein>
    <submittedName>
        <fullName evidence="2">Phage uncharacterized protein TIGR01671</fullName>
    </submittedName>
</protein>
<organism evidence="2 3">
    <name type="scientific">Clostridium frigidicarnis</name>
    <dbReference type="NCBI Taxonomy" id="84698"/>
    <lineage>
        <taxon>Bacteria</taxon>
        <taxon>Bacillati</taxon>
        <taxon>Bacillota</taxon>
        <taxon>Clostridia</taxon>
        <taxon>Eubacteriales</taxon>
        <taxon>Clostridiaceae</taxon>
        <taxon>Clostridium</taxon>
    </lineage>
</organism>
<evidence type="ECO:0000259" key="1">
    <source>
        <dbReference type="Pfam" id="PF09643"/>
    </source>
</evidence>
<dbReference type="EMBL" id="FOKI01000001">
    <property type="protein sequence ID" value="SFA70613.1"/>
    <property type="molecule type" value="Genomic_DNA"/>
</dbReference>
<dbReference type="OrthoDB" id="1809393at2"/>
<dbReference type="Proteomes" id="UP000198619">
    <property type="component" value="Unassembled WGS sequence"/>
</dbReference>
<accession>A0A1I0V3A7</accession>
<evidence type="ECO:0000313" key="2">
    <source>
        <dbReference type="EMBL" id="SFA70613.1"/>
    </source>
</evidence>
<dbReference type="Gene3D" id="2.30.30.290">
    <property type="entry name" value="YopX-like domains"/>
    <property type="match status" value="1"/>
</dbReference>
<evidence type="ECO:0000313" key="3">
    <source>
        <dbReference type="Proteomes" id="UP000198619"/>
    </source>
</evidence>
<name>A0A1I0V3A7_9CLOT</name>
<dbReference type="NCBIfam" id="TIGR01671">
    <property type="entry name" value="phage_TIGR01671"/>
    <property type="match status" value="1"/>
</dbReference>
<feature type="domain" description="YopX protein" evidence="1">
    <location>
        <begin position="5"/>
        <end position="133"/>
    </location>
</feature>
<dbReference type="AlphaFoldDB" id="A0A1I0V3A7"/>
<dbReference type="STRING" id="84698.SAMN04488528_1001120"/>
<proteinExistence type="predicted"/>
<dbReference type="InterPro" id="IPR019096">
    <property type="entry name" value="YopX_protein"/>
</dbReference>
<dbReference type="InterPro" id="IPR010024">
    <property type="entry name" value="CHP16711"/>
</dbReference>
<gene>
    <name evidence="2" type="ORF">SAMN04488528_1001120</name>
</gene>
<keyword evidence="3" id="KW-1185">Reference proteome</keyword>
<dbReference type="InterPro" id="IPR023385">
    <property type="entry name" value="YopX-like_C"/>
</dbReference>
<dbReference type="RefSeq" id="WP_090037681.1">
    <property type="nucleotide sequence ID" value="NZ_FOKI01000001.1"/>
</dbReference>